<dbReference type="Gene3D" id="3.40.50.1220">
    <property type="entry name" value="TPP-binding domain"/>
    <property type="match status" value="1"/>
</dbReference>
<dbReference type="OrthoDB" id="4494979at2"/>
<evidence type="ECO:0000256" key="7">
    <source>
        <dbReference type="ARBA" id="ARBA00022723"/>
    </source>
</evidence>
<feature type="domain" description="Thiamine pyrophosphate enzyme central" evidence="12">
    <location>
        <begin position="195"/>
        <end position="331"/>
    </location>
</feature>
<dbReference type="FunFam" id="3.40.50.1220:FF:000008">
    <property type="entry name" value="Acetolactate synthase"/>
    <property type="match status" value="1"/>
</dbReference>
<dbReference type="InterPro" id="IPR012000">
    <property type="entry name" value="Thiamin_PyroP_enz_cen_dom"/>
</dbReference>
<dbReference type="GO" id="GO:0030976">
    <property type="term" value="F:thiamine pyrophosphate binding"/>
    <property type="evidence" value="ECO:0007669"/>
    <property type="project" value="UniProtKB-UniRule"/>
</dbReference>
<dbReference type="SUPFAM" id="SSF52467">
    <property type="entry name" value="DHS-like NAD/FAD-binding domain"/>
    <property type="match status" value="1"/>
</dbReference>
<dbReference type="RefSeq" id="WP_038148419.1">
    <property type="nucleotide sequence ID" value="NZ_AQRC01000017.1"/>
</dbReference>
<evidence type="ECO:0000259" key="13">
    <source>
        <dbReference type="Pfam" id="PF02775"/>
    </source>
</evidence>
<evidence type="ECO:0000256" key="11">
    <source>
        <dbReference type="RuleBase" id="RU003591"/>
    </source>
</evidence>
<reference evidence="15 16" key="2">
    <citation type="journal article" date="2015" name="Antonie Van Leeuwenhoek">
        <title>Thioclava indica sp. nov., isolated from surface seawater of the Indian Ocean.</title>
        <authorList>
            <person name="Liu Y."/>
            <person name="Lai Q."/>
            <person name="Du J."/>
            <person name="Xu H."/>
            <person name="Jiang L."/>
            <person name="Shao Z."/>
        </authorList>
    </citation>
    <scope>NUCLEOTIDE SEQUENCE [LARGE SCALE GENOMIC DNA]</scope>
    <source>
        <strain evidence="15 16">13D2W-2</strain>
    </source>
</reference>
<dbReference type="CDD" id="cd07035">
    <property type="entry name" value="TPP_PYR_POX_like"/>
    <property type="match status" value="1"/>
</dbReference>
<comment type="cofactor">
    <cofactor evidence="11">
        <name>thiamine diphosphate</name>
        <dbReference type="ChEBI" id="CHEBI:58937"/>
    </cofactor>
    <text evidence="11">Binds 1 thiamine pyrophosphate per subunit.</text>
</comment>
<evidence type="ECO:0000256" key="10">
    <source>
        <dbReference type="ARBA" id="ARBA00023304"/>
    </source>
</evidence>
<evidence type="ECO:0000256" key="4">
    <source>
        <dbReference type="ARBA" id="ARBA00013145"/>
    </source>
</evidence>
<organism evidence="15 16">
    <name type="scientific">Thioclava atlantica</name>
    <dbReference type="NCBI Taxonomy" id="1317124"/>
    <lineage>
        <taxon>Bacteria</taxon>
        <taxon>Pseudomonadati</taxon>
        <taxon>Pseudomonadota</taxon>
        <taxon>Alphaproteobacteria</taxon>
        <taxon>Rhodobacterales</taxon>
        <taxon>Paracoccaceae</taxon>
        <taxon>Thioclava</taxon>
    </lineage>
</organism>
<dbReference type="InterPro" id="IPR045229">
    <property type="entry name" value="TPP_enz"/>
</dbReference>
<evidence type="ECO:0000256" key="9">
    <source>
        <dbReference type="ARBA" id="ARBA00023052"/>
    </source>
</evidence>
<evidence type="ECO:0000313" key="16">
    <source>
        <dbReference type="Proteomes" id="UP000028607"/>
    </source>
</evidence>
<dbReference type="Pfam" id="PF02776">
    <property type="entry name" value="TPP_enzyme_N"/>
    <property type="match status" value="1"/>
</dbReference>
<dbReference type="InterPro" id="IPR039368">
    <property type="entry name" value="AHAS_TPP"/>
</dbReference>
<comment type="caution">
    <text evidence="15">The sequence shown here is derived from an EMBL/GenBank/DDBJ whole genome shotgun (WGS) entry which is preliminary data.</text>
</comment>
<dbReference type="NCBIfam" id="TIGR00118">
    <property type="entry name" value="acolac_lg"/>
    <property type="match status" value="1"/>
</dbReference>
<dbReference type="InterPro" id="IPR012001">
    <property type="entry name" value="Thiamin_PyroP_enz_TPP-bd_dom"/>
</dbReference>
<comment type="pathway">
    <text evidence="1 11">Amino-acid biosynthesis; L-isoleucine biosynthesis; L-isoleucine from 2-oxobutanoate: step 1/4.</text>
</comment>
<keyword evidence="10 11" id="KW-0100">Branched-chain amino acid biosynthesis</keyword>
<evidence type="ECO:0000256" key="6">
    <source>
        <dbReference type="ARBA" id="ARBA00022679"/>
    </source>
</evidence>
<dbReference type="Pfam" id="PF02775">
    <property type="entry name" value="TPP_enzyme_C"/>
    <property type="match status" value="1"/>
</dbReference>
<dbReference type="EMBL" id="AQRC01000017">
    <property type="protein sequence ID" value="KFE33575.1"/>
    <property type="molecule type" value="Genomic_DNA"/>
</dbReference>
<evidence type="ECO:0000259" key="12">
    <source>
        <dbReference type="Pfam" id="PF00205"/>
    </source>
</evidence>
<evidence type="ECO:0000256" key="1">
    <source>
        <dbReference type="ARBA" id="ARBA00004974"/>
    </source>
</evidence>
<accession>A0A085TS78</accession>
<dbReference type="InterPro" id="IPR012846">
    <property type="entry name" value="Acetolactate_synth_lsu"/>
</dbReference>
<keyword evidence="9 11" id="KW-0786">Thiamine pyrophosphate</keyword>
<dbReference type="PATRIC" id="fig|1317124.6.peg.3466"/>
<dbReference type="UniPathway" id="UPA00047">
    <property type="reaction ID" value="UER00055"/>
</dbReference>
<evidence type="ECO:0000259" key="14">
    <source>
        <dbReference type="Pfam" id="PF02776"/>
    </source>
</evidence>
<sequence>MARQMTGAKMVVQALKDQGVDTIFGYPGGAVLPIYDEIFQQNDIRHILVRHEQAAVHMAEGYARSTGKPGVVLVTSGPGATNAVTGLTDALMDSIPVVVLTGQVPTFLVGTDGFQEADTVGITRPCTKHNWLVKDPAKLSETIHQAFHVATSGRPGPVLVDMPKDVQFAVATYTEPKAAKTDHYQPKVKGDLDAITKLVELIETAERPIFYTGGGVINSGNAASQLLRELVEATGFPITSTLMGLGAYPASGKSWLGMLGMHGLYEANLAMHGCDLMINLGARFDDRITGRIADFSPRSTKVHVDIDASSINKIIPVDLPILGDIGHVLEDVLKVWKSRGRKLNKSGLEKWWKKIEEWKKVNCLAYTASENTIKPQYALQRLEELTKKYDRYITTEVGQHQMWAAQFLGFEDPNRWMTSGGLGTMGYGFPASIGVQIAHPDALVINVAGEASWLMNMQEMGTATQFRVPVKQFILNNERLGMVRQWQELLHGERYSHSWSESLPDFVKLAESFGWKGMQVSDPADLDDAIMEMIAHDGPVLFDCLVEKHENCFPMIPSGKPHNEMLLAADAEVFKEGAALV</sequence>
<comment type="pathway">
    <text evidence="2 11">Amino-acid biosynthesis; L-valine biosynthesis; L-valine from pyruvate: step 1/4.</text>
</comment>
<keyword evidence="7 11" id="KW-0479">Metal-binding</keyword>
<dbReference type="PANTHER" id="PTHR18968">
    <property type="entry name" value="THIAMINE PYROPHOSPHATE ENZYMES"/>
    <property type="match status" value="1"/>
</dbReference>
<dbReference type="GO" id="GO:0050660">
    <property type="term" value="F:flavin adenine dinucleotide binding"/>
    <property type="evidence" value="ECO:0007669"/>
    <property type="project" value="InterPro"/>
</dbReference>
<dbReference type="GO" id="GO:0000287">
    <property type="term" value="F:magnesium ion binding"/>
    <property type="evidence" value="ECO:0007669"/>
    <property type="project" value="UniProtKB-UniRule"/>
</dbReference>
<comment type="catalytic activity">
    <reaction evidence="11">
        <text>2 pyruvate + H(+) = (2S)-2-acetolactate + CO2</text>
        <dbReference type="Rhea" id="RHEA:25249"/>
        <dbReference type="ChEBI" id="CHEBI:15361"/>
        <dbReference type="ChEBI" id="CHEBI:15378"/>
        <dbReference type="ChEBI" id="CHEBI:16526"/>
        <dbReference type="ChEBI" id="CHEBI:58476"/>
        <dbReference type="EC" id="2.2.1.6"/>
    </reaction>
</comment>
<dbReference type="InterPro" id="IPR029061">
    <property type="entry name" value="THDP-binding"/>
</dbReference>
<keyword evidence="16" id="KW-1185">Reference proteome</keyword>
<dbReference type="Pfam" id="PF00205">
    <property type="entry name" value="TPP_enzyme_M"/>
    <property type="match status" value="1"/>
</dbReference>
<dbReference type="eggNOG" id="COG0028">
    <property type="taxonomic scope" value="Bacteria"/>
</dbReference>
<proteinExistence type="inferred from homology"/>
<keyword evidence="6 11" id="KW-0808">Transferase</keyword>
<dbReference type="Proteomes" id="UP000028607">
    <property type="component" value="Unassembled WGS sequence"/>
</dbReference>
<feature type="domain" description="Thiamine pyrophosphate enzyme TPP-binding" evidence="13">
    <location>
        <begin position="397"/>
        <end position="544"/>
    </location>
</feature>
<dbReference type="STRING" id="1317124.DW2_17195"/>
<name>A0A085TS78_9RHOB</name>
<dbReference type="GO" id="GO:0009099">
    <property type="term" value="P:L-valine biosynthetic process"/>
    <property type="evidence" value="ECO:0007669"/>
    <property type="project" value="UniProtKB-UniPathway"/>
</dbReference>
<comment type="similarity">
    <text evidence="3 11">Belongs to the TPP enzyme family.</text>
</comment>
<dbReference type="AlphaFoldDB" id="A0A085TS78"/>
<dbReference type="PANTHER" id="PTHR18968:SF13">
    <property type="entry name" value="ACETOLACTATE SYNTHASE CATALYTIC SUBUNIT, MITOCHONDRIAL"/>
    <property type="match status" value="1"/>
</dbReference>
<dbReference type="EC" id="2.2.1.6" evidence="4 11"/>
<keyword evidence="5 11" id="KW-0028">Amino-acid biosynthesis</keyword>
<evidence type="ECO:0000256" key="8">
    <source>
        <dbReference type="ARBA" id="ARBA00022842"/>
    </source>
</evidence>
<dbReference type="CDD" id="cd02015">
    <property type="entry name" value="TPP_AHAS"/>
    <property type="match status" value="1"/>
</dbReference>
<reference evidence="16" key="1">
    <citation type="submission" date="2013-04" db="EMBL/GenBank/DDBJ databases">
        <title>Thioclava sp. 13D2W-2 Genome Sequencing.</title>
        <authorList>
            <person name="Lai Q."/>
            <person name="Li G."/>
            <person name="Shao Z."/>
        </authorList>
    </citation>
    <scope>NUCLEOTIDE SEQUENCE [LARGE SCALE GENOMIC DNA]</scope>
    <source>
        <strain evidence="16">13D2W-2</strain>
    </source>
</reference>
<evidence type="ECO:0000256" key="2">
    <source>
        <dbReference type="ARBA" id="ARBA00005025"/>
    </source>
</evidence>
<comment type="cofactor">
    <cofactor evidence="11">
        <name>Mg(2+)</name>
        <dbReference type="ChEBI" id="CHEBI:18420"/>
    </cofactor>
    <text evidence="11">Binds 1 Mg(2+) ion per subunit.</text>
</comment>
<gene>
    <name evidence="15" type="ORF">DW2_17195</name>
</gene>
<dbReference type="UniPathway" id="UPA00049">
    <property type="reaction ID" value="UER00059"/>
</dbReference>
<evidence type="ECO:0000313" key="15">
    <source>
        <dbReference type="EMBL" id="KFE33575.1"/>
    </source>
</evidence>
<evidence type="ECO:0000256" key="5">
    <source>
        <dbReference type="ARBA" id="ARBA00022605"/>
    </source>
</evidence>
<protein>
    <recommendedName>
        <fullName evidence="4 11">Acetolactate synthase</fullName>
        <ecNumber evidence="4 11">2.2.1.6</ecNumber>
    </recommendedName>
</protein>
<dbReference type="GO" id="GO:0009097">
    <property type="term" value="P:isoleucine biosynthetic process"/>
    <property type="evidence" value="ECO:0007669"/>
    <property type="project" value="UniProtKB-UniPathway"/>
</dbReference>
<dbReference type="Gene3D" id="3.40.50.970">
    <property type="match status" value="2"/>
</dbReference>
<dbReference type="NCBIfam" id="NF006581">
    <property type="entry name" value="PRK09107.1"/>
    <property type="match status" value="1"/>
</dbReference>
<dbReference type="SUPFAM" id="SSF52518">
    <property type="entry name" value="Thiamin diphosphate-binding fold (THDP-binding)"/>
    <property type="match status" value="2"/>
</dbReference>
<dbReference type="GO" id="GO:0003984">
    <property type="term" value="F:acetolactate synthase activity"/>
    <property type="evidence" value="ECO:0007669"/>
    <property type="project" value="UniProtKB-EC"/>
</dbReference>
<feature type="domain" description="Thiamine pyrophosphate enzyme N-terminal TPP-binding" evidence="14">
    <location>
        <begin position="5"/>
        <end position="120"/>
    </location>
</feature>
<dbReference type="FunFam" id="3.40.50.970:FF:000007">
    <property type="entry name" value="Acetolactate synthase"/>
    <property type="match status" value="1"/>
</dbReference>
<evidence type="ECO:0000256" key="3">
    <source>
        <dbReference type="ARBA" id="ARBA00007812"/>
    </source>
</evidence>
<dbReference type="InterPro" id="IPR011766">
    <property type="entry name" value="TPP_enzyme_TPP-bd"/>
</dbReference>
<keyword evidence="8 11" id="KW-0460">Magnesium</keyword>
<dbReference type="InterPro" id="IPR029035">
    <property type="entry name" value="DHS-like_NAD/FAD-binding_dom"/>
</dbReference>
<dbReference type="GO" id="GO:0005948">
    <property type="term" value="C:acetolactate synthase complex"/>
    <property type="evidence" value="ECO:0007669"/>
    <property type="project" value="TreeGrafter"/>
</dbReference>